<dbReference type="EMBL" id="VTER01000007">
    <property type="protein sequence ID" value="TYS46764.1"/>
    <property type="molecule type" value="Genomic_DNA"/>
</dbReference>
<proteinExistence type="predicted"/>
<accession>A0A5D4R9S2</accession>
<evidence type="ECO:0000313" key="1">
    <source>
        <dbReference type="EMBL" id="TYS46764.1"/>
    </source>
</evidence>
<dbReference type="RefSeq" id="WP_148975507.1">
    <property type="nucleotide sequence ID" value="NZ_VTER01000007.1"/>
</dbReference>
<gene>
    <name evidence="1" type="ORF">FZD51_14930</name>
</gene>
<reference evidence="1 2" key="1">
    <citation type="submission" date="2019-08" db="EMBL/GenBank/DDBJ databases">
        <title>Bacillus genomes from the desert of Cuatro Cienegas, Coahuila.</title>
        <authorList>
            <person name="Olmedo-Alvarez G."/>
        </authorList>
    </citation>
    <scope>NUCLEOTIDE SEQUENCE [LARGE SCALE GENOMIC DNA]</scope>
    <source>
        <strain evidence="1 2">CH446_14T</strain>
    </source>
</reference>
<dbReference type="AlphaFoldDB" id="A0A5D4R9S2"/>
<protein>
    <submittedName>
        <fullName evidence="1">Uncharacterized protein</fullName>
    </submittedName>
</protein>
<organism evidence="1 2">
    <name type="scientific">Bacillus infantis</name>
    <dbReference type="NCBI Taxonomy" id="324767"/>
    <lineage>
        <taxon>Bacteria</taxon>
        <taxon>Bacillati</taxon>
        <taxon>Bacillota</taxon>
        <taxon>Bacilli</taxon>
        <taxon>Bacillales</taxon>
        <taxon>Bacillaceae</taxon>
        <taxon>Bacillus</taxon>
    </lineage>
</organism>
<sequence length="606" mass="69794">MAVIRSSKNSPPLLKIEPFRGMDLSTSPTLLDEHRSPDMLNINLDEHGSIHKRTGFKKAHPSTLQEKYAEVKPVSGMFEYRKRDGSRVNLITHGFNIFKQVGEEQPVEIISPINNMDRVTFFNMNDKCYVMDGVSYYEFDGTNLKSVTPYIPTISISKNPAGGGTAYEDFNLLGTWFKDSFSGDGTSVEYLLSLKDLDVGREVEVSYDGGATFQKREVAGDYTVNRSLGKVTFKTPPAKGTNNIIIKASKYFSDFQSRIKNCRFSVMYGGQNDTRLFVSGNPNHPSQMWRSGLYDPTYFPENGFYKIGQDTDPIQGFSKQYDTLIIHKKYSLWNMSYELNNGSASFPIKPINDNITTLAPESIQIIENNPVWLTKDGVYMLISSNVRDERNVQHISRAIDGKLLKEPNLEKAISVDYDKKYWLAVNGNVYIFDYVLKEWYMYDGIQASCFLEHDDGFLYFGHKTTGFVYRFKTPDEPYPYNDDGQPIKAHWFSKLMSFGADERRKMVEKVFFSLKPDIRTSADLYYISDKKSRKFIKTTRKDLYDYSHFDYSVFSYGTNEFPQEASNKIKAKKIVYFQLEIRNDKLDESFGLYSLGIKYNYQNFVK</sequence>
<name>A0A5D4R9S2_9BACI</name>
<evidence type="ECO:0000313" key="2">
    <source>
        <dbReference type="Proteomes" id="UP000322139"/>
    </source>
</evidence>
<comment type="caution">
    <text evidence="1">The sequence shown here is derived from an EMBL/GenBank/DDBJ whole genome shotgun (WGS) entry which is preliminary data.</text>
</comment>
<dbReference type="Proteomes" id="UP000322139">
    <property type="component" value="Unassembled WGS sequence"/>
</dbReference>